<feature type="region of interest" description="Disordered" evidence="1">
    <location>
        <begin position="147"/>
        <end position="296"/>
    </location>
</feature>
<protein>
    <recommendedName>
        <fullName evidence="4">BZIP domain-containing protein</fullName>
    </recommendedName>
</protein>
<gene>
    <name evidence="2" type="ORF">CAEBREN_02511</name>
</gene>
<dbReference type="EMBL" id="GL379842">
    <property type="protein sequence ID" value="EGT53527.1"/>
    <property type="molecule type" value="Genomic_DNA"/>
</dbReference>
<dbReference type="Proteomes" id="UP000008068">
    <property type="component" value="Unassembled WGS sequence"/>
</dbReference>
<feature type="compositionally biased region" description="Basic residues" evidence="1">
    <location>
        <begin position="488"/>
        <end position="498"/>
    </location>
</feature>
<proteinExistence type="predicted"/>
<evidence type="ECO:0000256" key="1">
    <source>
        <dbReference type="SAM" id="MobiDB-lite"/>
    </source>
</evidence>
<dbReference type="InParanoid" id="G0N629"/>
<dbReference type="AlphaFoldDB" id="G0N629"/>
<evidence type="ECO:0000313" key="2">
    <source>
        <dbReference type="EMBL" id="EGT53527.1"/>
    </source>
</evidence>
<evidence type="ECO:0000313" key="3">
    <source>
        <dbReference type="Proteomes" id="UP000008068"/>
    </source>
</evidence>
<evidence type="ECO:0008006" key="4">
    <source>
        <dbReference type="Google" id="ProtNLM"/>
    </source>
</evidence>
<name>G0N629_CAEBE</name>
<dbReference type="HOGENOM" id="CLU_446351_0_0_1"/>
<sequence length="612" mass="68268">MSNGVGNNFPGVPEYLGTHESDNVKLMDEHWIIPNEEVPGNNQVEPMTKDVTSYEMDLEKENDDSFDKHLDKEPLADAERSILGEAWDDDDVSEILSSKDEDPLLLDFEIDFTEFVSPGEIRDCEQMEMYSPKKALEPEVELKVAAIEAENIQKTSSRHPSPPTSPSDSYHQVKQSFKCPASLEPPNLPMIEKSDPLVLKQEAWDKPATPFEPESFHEVSGARSPNSANVPPGAPPLTASSFGPPAPQNYENSLAPPGSPWPYSERYGGSVTSPDAPKSVAPSGSPSPISSSYCSPAPSEYGSVPYLGSGPLTWEDVVRDNSDSSECVLGSSIGKAPRIRRCSRRHSTSFEGILGQKPTRCTKKDMIALSDQEKKERKKAQNARNSRSCKKRNEDELVELQEQRDSLKRELEDLEHTENKLWGEIDPKHHGELRYRRNKIAETTALEFGDTLDEKRKTVSDCLQELKKIEHERQFLTTRSEKSTNGSQKHRWNKRKEKAKTDLRIHELEEQIELGKKYQKLLKDSIDSRNSNSALVYNGMGAPDSFGGNPRMDDFDGNLSLENDAISQAKHPPVSDSLTILDISTVYHKTVVIDGTSSAPSVDRWPPISADP</sequence>
<organism evidence="3">
    <name type="scientific">Caenorhabditis brenneri</name>
    <name type="common">Nematode worm</name>
    <dbReference type="NCBI Taxonomy" id="135651"/>
    <lineage>
        <taxon>Eukaryota</taxon>
        <taxon>Metazoa</taxon>
        <taxon>Ecdysozoa</taxon>
        <taxon>Nematoda</taxon>
        <taxon>Chromadorea</taxon>
        <taxon>Rhabditida</taxon>
        <taxon>Rhabditina</taxon>
        <taxon>Rhabditomorpha</taxon>
        <taxon>Rhabditoidea</taxon>
        <taxon>Rhabditidae</taxon>
        <taxon>Peloderinae</taxon>
        <taxon>Caenorhabditis</taxon>
    </lineage>
</organism>
<accession>G0N629</accession>
<feature type="region of interest" description="Disordered" evidence="1">
    <location>
        <begin position="478"/>
        <end position="498"/>
    </location>
</feature>
<keyword evidence="3" id="KW-1185">Reference proteome</keyword>
<reference evidence="3" key="1">
    <citation type="submission" date="2011-07" db="EMBL/GenBank/DDBJ databases">
        <authorList>
            <consortium name="Caenorhabditis brenneri Sequencing and Analysis Consortium"/>
            <person name="Wilson R.K."/>
        </authorList>
    </citation>
    <scope>NUCLEOTIDE SEQUENCE [LARGE SCALE GENOMIC DNA]</scope>
    <source>
        <strain evidence="3">PB2801</strain>
    </source>
</reference>
<feature type="region of interest" description="Disordered" evidence="1">
    <location>
        <begin position="370"/>
        <end position="397"/>
    </location>
</feature>
<feature type="compositionally biased region" description="Low complexity" evidence="1">
    <location>
        <begin position="279"/>
        <end position="296"/>
    </location>
</feature>